<keyword evidence="2 5" id="KW-0547">Nucleotide-binding</keyword>
<evidence type="ECO:0000256" key="1">
    <source>
        <dbReference type="ARBA" id="ARBA00022679"/>
    </source>
</evidence>
<evidence type="ECO:0000256" key="5">
    <source>
        <dbReference type="PROSITE-ProRule" id="PRU10141"/>
    </source>
</evidence>
<sequence>MSAHRAAPEHEPLGPADPQRIGRYVLTHRLGQGGMGTVYLGRSQGGRQVAVKLIKKEHADDTEFRRRFAREINAVRQVGGFFTAHVVDADPDAEQPWLVTEYIPGPSLRDVIRHHGPLPANTLRSLAVGVAEALEWIHKCDVIHRDLKPSNIILSLSGPRVIDFGIARTSDGTPLTRTNAIIGTKGFLAPEQYTGAALTPATDVYALGMVLCHAAGAAPFPDRVPRNAALSMLPAALAPVVTRCLETDPLRRPSPAQILADLSHGHATTDAWLPRPVRALIELHSARTHGG</sequence>
<evidence type="ECO:0000256" key="3">
    <source>
        <dbReference type="ARBA" id="ARBA00022777"/>
    </source>
</evidence>
<dbReference type="SMART" id="SM00220">
    <property type="entry name" value="S_TKc"/>
    <property type="match status" value="1"/>
</dbReference>
<evidence type="ECO:0000256" key="4">
    <source>
        <dbReference type="ARBA" id="ARBA00022840"/>
    </source>
</evidence>
<dbReference type="PROSITE" id="PS00108">
    <property type="entry name" value="PROTEIN_KINASE_ST"/>
    <property type="match status" value="1"/>
</dbReference>
<dbReference type="PROSITE" id="PS00107">
    <property type="entry name" value="PROTEIN_KINASE_ATP"/>
    <property type="match status" value="1"/>
</dbReference>
<dbReference type="InterPro" id="IPR011009">
    <property type="entry name" value="Kinase-like_dom_sf"/>
</dbReference>
<feature type="binding site" evidence="5">
    <location>
        <position position="56"/>
    </location>
    <ligand>
        <name>ATP</name>
        <dbReference type="ChEBI" id="CHEBI:30616"/>
    </ligand>
</feature>
<dbReference type="EMBL" id="JARWBG010000027">
    <property type="protein sequence ID" value="MDH2391486.1"/>
    <property type="molecule type" value="Genomic_DNA"/>
</dbReference>
<comment type="caution">
    <text evidence="8">The sequence shown here is derived from an EMBL/GenBank/DDBJ whole genome shotgun (WGS) entry which is preliminary data.</text>
</comment>
<dbReference type="CDD" id="cd14014">
    <property type="entry name" value="STKc_PknB_like"/>
    <property type="match status" value="1"/>
</dbReference>
<dbReference type="PROSITE" id="PS50011">
    <property type="entry name" value="PROTEIN_KINASE_DOM"/>
    <property type="match status" value="1"/>
</dbReference>
<keyword evidence="1 8" id="KW-0808">Transferase</keyword>
<feature type="domain" description="Protein kinase" evidence="7">
    <location>
        <begin position="24"/>
        <end position="273"/>
    </location>
</feature>
<evidence type="ECO:0000259" key="7">
    <source>
        <dbReference type="PROSITE" id="PS50011"/>
    </source>
</evidence>
<organism evidence="8 9">
    <name type="scientific">Streptomyces chengmaiensis</name>
    <dbReference type="NCBI Taxonomy" id="3040919"/>
    <lineage>
        <taxon>Bacteria</taxon>
        <taxon>Bacillati</taxon>
        <taxon>Actinomycetota</taxon>
        <taxon>Actinomycetes</taxon>
        <taxon>Kitasatosporales</taxon>
        <taxon>Streptomycetaceae</taxon>
        <taxon>Streptomyces</taxon>
    </lineage>
</organism>
<evidence type="ECO:0000313" key="8">
    <source>
        <dbReference type="EMBL" id="MDH2391486.1"/>
    </source>
</evidence>
<gene>
    <name evidence="8" type="ORF">QCN29_22440</name>
</gene>
<dbReference type="Pfam" id="PF00069">
    <property type="entry name" value="Pkinase"/>
    <property type="match status" value="1"/>
</dbReference>
<evidence type="ECO:0000256" key="6">
    <source>
        <dbReference type="SAM" id="MobiDB-lite"/>
    </source>
</evidence>
<dbReference type="Gene3D" id="3.30.200.20">
    <property type="entry name" value="Phosphorylase Kinase, domain 1"/>
    <property type="match status" value="1"/>
</dbReference>
<accession>A0ABT6HT39</accession>
<dbReference type="PANTHER" id="PTHR43289">
    <property type="entry name" value="MITOGEN-ACTIVATED PROTEIN KINASE KINASE KINASE 20-RELATED"/>
    <property type="match status" value="1"/>
</dbReference>
<name>A0ABT6HT39_9ACTN</name>
<evidence type="ECO:0000313" key="9">
    <source>
        <dbReference type="Proteomes" id="UP001223144"/>
    </source>
</evidence>
<dbReference type="Proteomes" id="UP001223144">
    <property type="component" value="Unassembled WGS sequence"/>
</dbReference>
<evidence type="ECO:0000256" key="2">
    <source>
        <dbReference type="ARBA" id="ARBA00022741"/>
    </source>
</evidence>
<reference evidence="8 9" key="1">
    <citation type="submission" date="2023-04" db="EMBL/GenBank/DDBJ databases">
        <title>Streptomyces chengmaiensis sp. nov. isolated from the stem of mangrove plant in Hainan.</title>
        <authorList>
            <person name="Huang X."/>
            <person name="Zhou S."/>
            <person name="Chu X."/>
            <person name="Xie Y."/>
            <person name="Lin Y."/>
        </authorList>
    </citation>
    <scope>NUCLEOTIDE SEQUENCE [LARGE SCALE GENOMIC DNA]</scope>
    <source>
        <strain evidence="8 9">HNM0663</strain>
    </source>
</reference>
<dbReference type="Gene3D" id="1.10.510.10">
    <property type="entry name" value="Transferase(Phosphotransferase) domain 1"/>
    <property type="match status" value="1"/>
</dbReference>
<dbReference type="InterPro" id="IPR017441">
    <property type="entry name" value="Protein_kinase_ATP_BS"/>
</dbReference>
<feature type="region of interest" description="Disordered" evidence="6">
    <location>
        <begin position="1"/>
        <end position="20"/>
    </location>
</feature>
<dbReference type="GO" id="GO:0004674">
    <property type="term" value="F:protein serine/threonine kinase activity"/>
    <property type="evidence" value="ECO:0007669"/>
    <property type="project" value="UniProtKB-EC"/>
</dbReference>
<dbReference type="SUPFAM" id="SSF56112">
    <property type="entry name" value="Protein kinase-like (PK-like)"/>
    <property type="match status" value="1"/>
</dbReference>
<dbReference type="InterPro" id="IPR008271">
    <property type="entry name" value="Ser/Thr_kinase_AS"/>
</dbReference>
<proteinExistence type="predicted"/>
<protein>
    <submittedName>
        <fullName evidence="8">Serine/threonine-protein kinase</fullName>
        <ecNumber evidence="8">2.7.11.1</ecNumber>
    </submittedName>
</protein>
<dbReference type="EC" id="2.7.11.1" evidence="8"/>
<keyword evidence="3 8" id="KW-0418">Kinase</keyword>
<keyword evidence="9" id="KW-1185">Reference proteome</keyword>
<dbReference type="InterPro" id="IPR000719">
    <property type="entry name" value="Prot_kinase_dom"/>
</dbReference>
<dbReference type="PANTHER" id="PTHR43289:SF34">
    <property type="entry name" value="SERINE_THREONINE-PROTEIN KINASE YBDM-RELATED"/>
    <property type="match status" value="1"/>
</dbReference>
<feature type="compositionally biased region" description="Basic and acidic residues" evidence="6">
    <location>
        <begin position="1"/>
        <end position="12"/>
    </location>
</feature>
<keyword evidence="4 5" id="KW-0067">ATP-binding</keyword>